<proteinExistence type="predicted"/>
<protein>
    <recommendedName>
        <fullName evidence="4">chitin deacetylase</fullName>
        <ecNumber evidence="4">3.5.1.41</ecNumber>
    </recommendedName>
</protein>
<evidence type="ECO:0000256" key="6">
    <source>
        <dbReference type="SAM" id="Phobius"/>
    </source>
</evidence>
<feature type="domain" description="NodB homology" evidence="7">
    <location>
        <begin position="121"/>
        <end position="296"/>
    </location>
</feature>
<dbReference type="Gene3D" id="3.20.20.370">
    <property type="entry name" value="Glycoside hydrolase/deacetylase"/>
    <property type="match status" value="1"/>
</dbReference>
<dbReference type="CDD" id="cd10958">
    <property type="entry name" value="CE4_NodB_like_2"/>
    <property type="match status" value="1"/>
</dbReference>
<dbReference type="SUPFAM" id="SSF88713">
    <property type="entry name" value="Glycoside hydrolase/deacetylase"/>
    <property type="match status" value="1"/>
</dbReference>
<keyword evidence="9" id="KW-1185">Reference proteome</keyword>
<organism evidence="8 9">
    <name type="scientific">Oculimacula yallundae</name>
    <dbReference type="NCBI Taxonomy" id="86028"/>
    <lineage>
        <taxon>Eukaryota</taxon>
        <taxon>Fungi</taxon>
        <taxon>Dikarya</taxon>
        <taxon>Ascomycota</taxon>
        <taxon>Pezizomycotina</taxon>
        <taxon>Leotiomycetes</taxon>
        <taxon>Helotiales</taxon>
        <taxon>Ploettnerulaceae</taxon>
        <taxon>Oculimacula</taxon>
    </lineage>
</organism>
<comment type="caution">
    <text evidence="8">The sequence shown here is derived from an EMBL/GenBank/DDBJ whole genome shotgun (WGS) entry which is preliminary data.</text>
</comment>
<evidence type="ECO:0000256" key="5">
    <source>
        <dbReference type="ARBA" id="ARBA00048494"/>
    </source>
</evidence>
<gene>
    <name evidence="8" type="ORF">VTL71DRAFT_3480</name>
</gene>
<dbReference type="InterPro" id="IPR002509">
    <property type="entry name" value="NODB_dom"/>
</dbReference>
<evidence type="ECO:0000256" key="2">
    <source>
        <dbReference type="ARBA" id="ARBA00023024"/>
    </source>
</evidence>
<keyword evidence="6" id="KW-0472">Membrane</keyword>
<comment type="catalytic activity">
    <reaction evidence="5">
        <text>[(1-&gt;4)-N-acetyl-beta-D-glucosaminyl](n) + n H2O = chitosan + n acetate</text>
        <dbReference type="Rhea" id="RHEA:10464"/>
        <dbReference type="Rhea" id="RHEA-COMP:9593"/>
        <dbReference type="Rhea" id="RHEA-COMP:9597"/>
        <dbReference type="ChEBI" id="CHEBI:15377"/>
        <dbReference type="ChEBI" id="CHEBI:17029"/>
        <dbReference type="ChEBI" id="CHEBI:30089"/>
        <dbReference type="ChEBI" id="CHEBI:57704"/>
        <dbReference type="EC" id="3.5.1.41"/>
    </reaction>
    <physiologicalReaction direction="left-to-right" evidence="5">
        <dbReference type="Rhea" id="RHEA:10465"/>
    </physiologicalReaction>
</comment>
<dbReference type="Pfam" id="PF01522">
    <property type="entry name" value="Polysacc_deac_1"/>
    <property type="match status" value="1"/>
</dbReference>
<keyword evidence="6" id="KW-1133">Transmembrane helix</keyword>
<evidence type="ECO:0000313" key="8">
    <source>
        <dbReference type="EMBL" id="KAL2065810.1"/>
    </source>
</evidence>
<sequence length="316" mass="35882">MRIRGLIRRTRRSGVFDIWSSIYSTIQRPFSNGSQNQRSRYKHIKIDDEESQFGDKPLHSLKSHKPLNRTMRLLILIPVFIILTILILAYIIYRPPNLLIRYFQYHNPGVIFHVPLPPSQRVIALTLDDAPSSETPKILDLLKAHNATATFFIIGSQALRYPEIIKRIHAEGHELGNHAMTDDPSFALPLSELSRQIKEVEAMLPANANGLRYFRPGSGWFNAGMLERVEKLGYKLVLGSVYPHDPQIAKPRLNAWHVLSMIRPGSVVIMHDRRGYSAEQVERVLRGLDEKGFKAVSVGGLLALKEGEEKKKKKGG</sequence>
<dbReference type="PANTHER" id="PTHR10587:SF137">
    <property type="entry name" value="4-DEOXY-4-FORMAMIDO-L-ARABINOSE-PHOSPHOUNDECAPRENOL DEFORMYLASE ARND-RELATED"/>
    <property type="match status" value="1"/>
</dbReference>
<accession>A0ABR4C7C2</accession>
<keyword evidence="6" id="KW-0812">Transmembrane</keyword>
<dbReference type="PROSITE" id="PS51677">
    <property type="entry name" value="NODB"/>
    <property type="match status" value="1"/>
</dbReference>
<keyword evidence="2" id="KW-0624">Polysaccharide degradation</keyword>
<reference evidence="8 9" key="1">
    <citation type="journal article" date="2024" name="Commun. Biol.">
        <title>Comparative genomic analysis of thermophilic fungi reveals convergent evolutionary adaptations and gene losses.</title>
        <authorList>
            <person name="Steindorff A.S."/>
            <person name="Aguilar-Pontes M.V."/>
            <person name="Robinson A.J."/>
            <person name="Andreopoulos B."/>
            <person name="LaButti K."/>
            <person name="Kuo A."/>
            <person name="Mondo S."/>
            <person name="Riley R."/>
            <person name="Otillar R."/>
            <person name="Haridas S."/>
            <person name="Lipzen A."/>
            <person name="Grimwood J."/>
            <person name="Schmutz J."/>
            <person name="Clum A."/>
            <person name="Reid I.D."/>
            <person name="Moisan M.C."/>
            <person name="Butler G."/>
            <person name="Nguyen T.T.M."/>
            <person name="Dewar K."/>
            <person name="Conant G."/>
            <person name="Drula E."/>
            <person name="Henrissat B."/>
            <person name="Hansel C."/>
            <person name="Singer S."/>
            <person name="Hutchinson M.I."/>
            <person name="de Vries R.P."/>
            <person name="Natvig D.O."/>
            <person name="Powell A.J."/>
            <person name="Tsang A."/>
            <person name="Grigoriev I.V."/>
        </authorList>
    </citation>
    <scope>NUCLEOTIDE SEQUENCE [LARGE SCALE GENOMIC DNA]</scope>
    <source>
        <strain evidence="8 9">CBS 494.80</strain>
    </source>
</reference>
<evidence type="ECO:0000256" key="4">
    <source>
        <dbReference type="ARBA" id="ARBA00024056"/>
    </source>
</evidence>
<evidence type="ECO:0000256" key="3">
    <source>
        <dbReference type="ARBA" id="ARBA00023285"/>
    </source>
</evidence>
<dbReference type="EC" id="3.5.1.41" evidence="4"/>
<dbReference type="Proteomes" id="UP001595075">
    <property type="component" value="Unassembled WGS sequence"/>
</dbReference>
<keyword evidence="2" id="KW-0119">Carbohydrate metabolism</keyword>
<feature type="transmembrane region" description="Helical" evidence="6">
    <location>
        <begin position="73"/>
        <end position="93"/>
    </location>
</feature>
<dbReference type="InterPro" id="IPR050248">
    <property type="entry name" value="Polysacc_deacetylase_ArnD"/>
</dbReference>
<evidence type="ECO:0000259" key="7">
    <source>
        <dbReference type="PROSITE" id="PS51677"/>
    </source>
</evidence>
<keyword evidence="2" id="KW-0146">Chitin degradation</keyword>
<dbReference type="EMBL" id="JAZHXI010000012">
    <property type="protein sequence ID" value="KAL2065810.1"/>
    <property type="molecule type" value="Genomic_DNA"/>
</dbReference>
<keyword evidence="3" id="KW-0170">Cobalt</keyword>
<dbReference type="PANTHER" id="PTHR10587">
    <property type="entry name" value="GLYCOSYL TRANSFERASE-RELATED"/>
    <property type="match status" value="1"/>
</dbReference>
<dbReference type="InterPro" id="IPR011330">
    <property type="entry name" value="Glyco_hydro/deAcase_b/a-brl"/>
</dbReference>
<name>A0ABR4C7C2_9HELO</name>
<evidence type="ECO:0000256" key="1">
    <source>
        <dbReference type="ARBA" id="ARBA00001941"/>
    </source>
</evidence>
<comment type="cofactor">
    <cofactor evidence="1">
        <name>Co(2+)</name>
        <dbReference type="ChEBI" id="CHEBI:48828"/>
    </cofactor>
</comment>
<evidence type="ECO:0000313" key="9">
    <source>
        <dbReference type="Proteomes" id="UP001595075"/>
    </source>
</evidence>